<dbReference type="PANTHER" id="PTHR31121:SF6">
    <property type="entry name" value="ALPHA-1,2 MANNOSYLTRANSFERASE KTR1"/>
    <property type="match status" value="1"/>
</dbReference>
<dbReference type="Pfam" id="PF01793">
    <property type="entry name" value="Glyco_transf_15"/>
    <property type="match status" value="1"/>
</dbReference>
<dbReference type="Proteomes" id="UP001150569">
    <property type="component" value="Unassembled WGS sequence"/>
</dbReference>
<reference evidence="4" key="1">
    <citation type="submission" date="2022-07" db="EMBL/GenBank/DDBJ databases">
        <title>Phylogenomic reconstructions and comparative analyses of Kickxellomycotina fungi.</title>
        <authorList>
            <person name="Reynolds N.K."/>
            <person name="Stajich J.E."/>
            <person name="Barry K."/>
            <person name="Grigoriev I.V."/>
            <person name="Crous P."/>
            <person name="Smith M.E."/>
        </authorList>
    </citation>
    <scope>NUCLEOTIDE SEQUENCE</scope>
    <source>
        <strain evidence="4">RSA 861</strain>
    </source>
</reference>
<accession>A0A9W8AKF7</accession>
<sequence>MGIAFCRTPYRVLFGLGMTVLLLHLLFTFHGSRLPSPSSTLLPVNHAVPTSPTGAATAEKAATTPLITAGASPAVTTTDKRANAVLVILARNREASGLRSSLKQLEQRFNHKYHYPYVILNDEPFDDLFKETVDAVVSGNVSYGLIPKEHWSYPPWIDRHKAAAGRKKLQDILYGSSESYRHMCRFNSGFFFHHPLLAQYDYYWRVEPDVDFTCNIDYDPFVYMQERDLKYGFNIAFHETSATVTTLWETTKQFMAQHPEYVSHPNTLEWVVDKRTGDYNMCHFWSNFEIASLNLLRSERYQAYFDHLDQAGGFFYERWGDAPVHSLAAAMFLRKDEIHFFEDIGYRHSVFENCPTGLTVNLQNCDCNPKRSVNTQDHSCTPDFLRLDPRSDFNITTMKQNVARL</sequence>
<evidence type="ECO:0000256" key="2">
    <source>
        <dbReference type="ARBA" id="ARBA00022679"/>
    </source>
</evidence>
<evidence type="ECO:0000256" key="1">
    <source>
        <dbReference type="ARBA" id="ARBA00007677"/>
    </source>
</evidence>
<dbReference type="SUPFAM" id="SSF53448">
    <property type="entry name" value="Nucleotide-diphospho-sugar transferases"/>
    <property type="match status" value="1"/>
</dbReference>
<dbReference type="GO" id="GO:0000026">
    <property type="term" value="F:alpha-1,2-mannosyltransferase activity"/>
    <property type="evidence" value="ECO:0007669"/>
    <property type="project" value="TreeGrafter"/>
</dbReference>
<dbReference type="FunFam" id="3.90.550.10:FF:000051">
    <property type="entry name" value="Alpha-1,2-mannosyltransferase (Ktr4)"/>
    <property type="match status" value="1"/>
</dbReference>
<dbReference type="GO" id="GO:0005794">
    <property type="term" value="C:Golgi apparatus"/>
    <property type="evidence" value="ECO:0007669"/>
    <property type="project" value="TreeGrafter"/>
</dbReference>
<gene>
    <name evidence="4" type="ORF">IWQ60_001849</name>
</gene>
<feature type="transmembrane region" description="Helical" evidence="3">
    <location>
        <begin position="12"/>
        <end position="31"/>
    </location>
</feature>
<evidence type="ECO:0000313" key="4">
    <source>
        <dbReference type="EMBL" id="KAJ1928644.1"/>
    </source>
</evidence>
<organism evidence="4 5">
    <name type="scientific">Tieghemiomyces parasiticus</name>
    <dbReference type="NCBI Taxonomy" id="78921"/>
    <lineage>
        <taxon>Eukaryota</taxon>
        <taxon>Fungi</taxon>
        <taxon>Fungi incertae sedis</taxon>
        <taxon>Zoopagomycota</taxon>
        <taxon>Kickxellomycotina</taxon>
        <taxon>Dimargaritomycetes</taxon>
        <taxon>Dimargaritales</taxon>
        <taxon>Dimargaritaceae</taxon>
        <taxon>Tieghemiomyces</taxon>
    </lineage>
</organism>
<dbReference type="InterPro" id="IPR029044">
    <property type="entry name" value="Nucleotide-diphossugar_trans"/>
</dbReference>
<name>A0A9W8AKF7_9FUNG</name>
<dbReference type="GO" id="GO:0006487">
    <property type="term" value="P:protein N-linked glycosylation"/>
    <property type="evidence" value="ECO:0007669"/>
    <property type="project" value="TreeGrafter"/>
</dbReference>
<evidence type="ECO:0000256" key="3">
    <source>
        <dbReference type="SAM" id="Phobius"/>
    </source>
</evidence>
<dbReference type="InterPro" id="IPR002685">
    <property type="entry name" value="Glyco_trans_15"/>
</dbReference>
<keyword evidence="2" id="KW-0808">Transferase</keyword>
<dbReference type="Gene3D" id="3.90.550.10">
    <property type="entry name" value="Spore Coat Polysaccharide Biosynthesis Protein SpsA, Chain A"/>
    <property type="match status" value="1"/>
</dbReference>
<dbReference type="AlphaFoldDB" id="A0A9W8AKF7"/>
<keyword evidence="3" id="KW-0812">Transmembrane</keyword>
<dbReference type="GO" id="GO:0000032">
    <property type="term" value="P:cell wall mannoprotein biosynthetic process"/>
    <property type="evidence" value="ECO:0007669"/>
    <property type="project" value="TreeGrafter"/>
</dbReference>
<keyword evidence="3" id="KW-1133">Transmembrane helix</keyword>
<keyword evidence="3" id="KW-0472">Membrane</keyword>
<dbReference type="GO" id="GO:0016020">
    <property type="term" value="C:membrane"/>
    <property type="evidence" value="ECO:0007669"/>
    <property type="project" value="InterPro"/>
</dbReference>
<proteinExistence type="inferred from homology"/>
<dbReference type="EMBL" id="JANBPT010000064">
    <property type="protein sequence ID" value="KAJ1928644.1"/>
    <property type="molecule type" value="Genomic_DNA"/>
</dbReference>
<dbReference type="PANTHER" id="PTHR31121">
    <property type="entry name" value="ALPHA-1,2 MANNOSYLTRANSFERASE KTR1"/>
    <property type="match status" value="1"/>
</dbReference>
<keyword evidence="5" id="KW-1185">Reference proteome</keyword>
<comment type="caution">
    <text evidence="4">The sequence shown here is derived from an EMBL/GenBank/DDBJ whole genome shotgun (WGS) entry which is preliminary data.</text>
</comment>
<protein>
    <submittedName>
        <fullName evidence="4">Uncharacterized protein</fullName>
    </submittedName>
</protein>
<dbReference type="OrthoDB" id="439943at2759"/>
<comment type="similarity">
    <text evidence="1">Belongs to the glycosyltransferase 15 family.</text>
</comment>
<evidence type="ECO:0000313" key="5">
    <source>
        <dbReference type="Proteomes" id="UP001150569"/>
    </source>
</evidence>